<accession>A0A7W5ZY09</accession>
<dbReference type="Proteomes" id="UP000562395">
    <property type="component" value="Unassembled WGS sequence"/>
</dbReference>
<protein>
    <submittedName>
        <fullName evidence="2">Flp pilus assembly protein TadD</fullName>
    </submittedName>
</protein>
<sequence>MSTSLFLAAALMSQAPAMVTVPAPTVQGSEVGYGELVAGRPEAAIARIERGGLARAGDPLALINLGTAYKMVGRKDEAQRMYRAAATSDQRYDVELANGRWVDSRSAANMAIAGIGREDVLALR</sequence>
<dbReference type="AlphaFoldDB" id="A0A7W5ZY09"/>
<reference evidence="2 3" key="1">
    <citation type="submission" date="2020-08" db="EMBL/GenBank/DDBJ databases">
        <title>Genomic Encyclopedia of Type Strains, Phase IV (KMG-IV): sequencing the most valuable type-strain genomes for metagenomic binning, comparative biology and taxonomic classification.</title>
        <authorList>
            <person name="Goeker M."/>
        </authorList>
    </citation>
    <scope>NUCLEOTIDE SEQUENCE [LARGE SCALE GENOMIC DNA]</scope>
    <source>
        <strain evidence="2 3">DSM 14552</strain>
    </source>
</reference>
<dbReference type="Gene3D" id="1.25.40.10">
    <property type="entry name" value="Tetratricopeptide repeat domain"/>
    <property type="match status" value="1"/>
</dbReference>
<name>A0A7W5ZY09_9SPHN</name>
<evidence type="ECO:0000313" key="2">
    <source>
        <dbReference type="EMBL" id="MBB3860624.1"/>
    </source>
</evidence>
<dbReference type="EMBL" id="JACICY010000003">
    <property type="protein sequence ID" value="MBB3860624.1"/>
    <property type="molecule type" value="Genomic_DNA"/>
</dbReference>
<dbReference type="InterPro" id="IPR011990">
    <property type="entry name" value="TPR-like_helical_dom_sf"/>
</dbReference>
<feature type="chain" id="PRO_5031149967" evidence="1">
    <location>
        <begin position="18"/>
        <end position="124"/>
    </location>
</feature>
<evidence type="ECO:0000313" key="3">
    <source>
        <dbReference type="Proteomes" id="UP000562395"/>
    </source>
</evidence>
<comment type="caution">
    <text evidence="2">The sequence shown here is derived from an EMBL/GenBank/DDBJ whole genome shotgun (WGS) entry which is preliminary data.</text>
</comment>
<keyword evidence="1" id="KW-0732">Signal</keyword>
<feature type="signal peptide" evidence="1">
    <location>
        <begin position="1"/>
        <end position="17"/>
    </location>
</feature>
<gene>
    <name evidence="2" type="ORF">GGQ88_001890</name>
</gene>
<dbReference type="RefSeq" id="WP_246385703.1">
    <property type="nucleotide sequence ID" value="NZ_JACICY010000003.1"/>
</dbReference>
<dbReference type="SUPFAM" id="SSF48452">
    <property type="entry name" value="TPR-like"/>
    <property type="match status" value="1"/>
</dbReference>
<organism evidence="2 3">
    <name type="scientific">Novosphingobium hassiacum</name>
    <dbReference type="NCBI Taxonomy" id="173676"/>
    <lineage>
        <taxon>Bacteria</taxon>
        <taxon>Pseudomonadati</taxon>
        <taxon>Pseudomonadota</taxon>
        <taxon>Alphaproteobacteria</taxon>
        <taxon>Sphingomonadales</taxon>
        <taxon>Sphingomonadaceae</taxon>
        <taxon>Novosphingobium</taxon>
    </lineage>
</organism>
<keyword evidence="3" id="KW-1185">Reference proteome</keyword>
<evidence type="ECO:0000256" key="1">
    <source>
        <dbReference type="SAM" id="SignalP"/>
    </source>
</evidence>
<proteinExistence type="predicted"/>